<dbReference type="Pfam" id="PF18201">
    <property type="entry name" value="PIH1_CS"/>
    <property type="match status" value="1"/>
</dbReference>
<evidence type="ECO:0000256" key="2">
    <source>
        <dbReference type="SAM" id="MobiDB-lite"/>
    </source>
</evidence>
<dbReference type="Proteomes" id="UP000245119">
    <property type="component" value="Linkage Group LG7"/>
</dbReference>
<evidence type="ECO:0000259" key="3">
    <source>
        <dbReference type="Pfam" id="PF18201"/>
    </source>
</evidence>
<dbReference type="STRING" id="400727.A0A2T7P223"/>
<comment type="caution">
    <text evidence="4">The sequence shown here is derived from an EMBL/GenBank/DDBJ whole genome shotgun (WGS) entry which is preliminary data.</text>
</comment>
<dbReference type="GO" id="GO:1990904">
    <property type="term" value="C:ribonucleoprotein complex"/>
    <property type="evidence" value="ECO:0007669"/>
    <property type="project" value="TreeGrafter"/>
</dbReference>
<dbReference type="GO" id="GO:0006364">
    <property type="term" value="P:rRNA processing"/>
    <property type="evidence" value="ECO:0007669"/>
    <property type="project" value="TreeGrafter"/>
</dbReference>
<feature type="domain" description="PIH1D1/2/3 CS-like" evidence="3">
    <location>
        <begin position="144"/>
        <end position="223"/>
    </location>
</feature>
<dbReference type="GO" id="GO:0097255">
    <property type="term" value="C:R2TP complex"/>
    <property type="evidence" value="ECO:0007669"/>
    <property type="project" value="TreeGrafter"/>
</dbReference>
<dbReference type="AlphaFoldDB" id="A0A2T7P223"/>
<dbReference type="Gene3D" id="2.60.40.790">
    <property type="match status" value="1"/>
</dbReference>
<dbReference type="InterPro" id="IPR050734">
    <property type="entry name" value="PIH1/Kintoun_subfamily"/>
</dbReference>
<dbReference type="GO" id="GO:0005737">
    <property type="term" value="C:cytoplasm"/>
    <property type="evidence" value="ECO:0007669"/>
    <property type="project" value="TreeGrafter"/>
</dbReference>
<dbReference type="PANTHER" id="PTHR22997:SF6">
    <property type="entry name" value="PIH1 DOMAIN-CONTAINING PROTEIN 2"/>
    <property type="match status" value="1"/>
</dbReference>
<dbReference type="InterPro" id="IPR041442">
    <property type="entry name" value="PIH1D1/2/3_CS-like"/>
</dbReference>
<feature type="compositionally biased region" description="Polar residues" evidence="2">
    <location>
        <begin position="113"/>
        <end position="124"/>
    </location>
</feature>
<comment type="similarity">
    <text evidence="1">Belongs to the PIH1 family.</text>
</comment>
<keyword evidence="5" id="KW-1185">Reference proteome</keyword>
<dbReference type="InterPro" id="IPR008978">
    <property type="entry name" value="HSP20-like_chaperone"/>
</dbReference>
<organism evidence="4 5">
    <name type="scientific">Pomacea canaliculata</name>
    <name type="common">Golden apple snail</name>
    <dbReference type="NCBI Taxonomy" id="400727"/>
    <lineage>
        <taxon>Eukaryota</taxon>
        <taxon>Metazoa</taxon>
        <taxon>Spiralia</taxon>
        <taxon>Lophotrochozoa</taxon>
        <taxon>Mollusca</taxon>
        <taxon>Gastropoda</taxon>
        <taxon>Caenogastropoda</taxon>
        <taxon>Architaenioglossa</taxon>
        <taxon>Ampullarioidea</taxon>
        <taxon>Ampullariidae</taxon>
        <taxon>Pomacea</taxon>
    </lineage>
</organism>
<evidence type="ECO:0000313" key="4">
    <source>
        <dbReference type="EMBL" id="PVD27472.1"/>
    </source>
</evidence>
<gene>
    <name evidence="4" type="ORF">C0Q70_12633</name>
</gene>
<protein>
    <recommendedName>
        <fullName evidence="3">PIH1D1/2/3 CS-like domain-containing protein</fullName>
    </recommendedName>
</protein>
<sequence>MGLLPELGSDEEGNNKLLQQAQQVWNMLDDLADNDPQGYQRFIQKQTADYKEMTAPPQPYMCVKTHFQAGEALYVNIMSWARIPAPKSQHDNIPLFAAPVMDDKKGERKDGASNGQKLTPTGLNTNTNKKVLIEEIEVTENLITPKYDLHISEASNTLVLTVHLPHVTSVSQCQLDVSQDDVKLQVSDKNYLSVTFPVVVDDTKALARFSKKLSTLTLHVPVVAEKISPDHILLLCQKPYA</sequence>
<feature type="compositionally biased region" description="Basic and acidic residues" evidence="2">
    <location>
        <begin position="102"/>
        <end position="111"/>
    </location>
</feature>
<evidence type="ECO:0000256" key="1">
    <source>
        <dbReference type="ARBA" id="ARBA00008511"/>
    </source>
</evidence>
<dbReference type="GO" id="GO:0000492">
    <property type="term" value="P:box C/D snoRNP assembly"/>
    <property type="evidence" value="ECO:0007669"/>
    <property type="project" value="TreeGrafter"/>
</dbReference>
<accession>A0A2T7P223</accession>
<reference evidence="4 5" key="1">
    <citation type="submission" date="2018-04" db="EMBL/GenBank/DDBJ databases">
        <title>The genome of golden apple snail Pomacea canaliculata provides insight into stress tolerance and invasive adaptation.</title>
        <authorList>
            <person name="Liu C."/>
            <person name="Liu B."/>
            <person name="Ren Y."/>
            <person name="Zhang Y."/>
            <person name="Wang H."/>
            <person name="Li S."/>
            <person name="Jiang F."/>
            <person name="Yin L."/>
            <person name="Zhang G."/>
            <person name="Qian W."/>
            <person name="Fan W."/>
        </authorList>
    </citation>
    <scope>NUCLEOTIDE SEQUENCE [LARGE SCALE GENOMIC DNA]</scope>
    <source>
        <strain evidence="4">SZHN2017</strain>
        <tissue evidence="4">Muscle</tissue>
    </source>
</reference>
<dbReference type="PANTHER" id="PTHR22997">
    <property type="entry name" value="PIH1 DOMAIN-CONTAINING PROTEIN 1"/>
    <property type="match status" value="1"/>
</dbReference>
<proteinExistence type="inferred from homology"/>
<evidence type="ECO:0000313" key="5">
    <source>
        <dbReference type="Proteomes" id="UP000245119"/>
    </source>
</evidence>
<feature type="region of interest" description="Disordered" evidence="2">
    <location>
        <begin position="102"/>
        <end position="124"/>
    </location>
</feature>
<dbReference type="EMBL" id="PZQS01000007">
    <property type="protein sequence ID" value="PVD27472.1"/>
    <property type="molecule type" value="Genomic_DNA"/>
</dbReference>
<dbReference type="OrthoDB" id="545063at2759"/>
<name>A0A2T7P223_POMCA</name>